<comment type="caution">
    <text evidence="11">The sequence shown here is derived from an EMBL/GenBank/DDBJ whole genome shotgun (WGS) entry which is preliminary data.</text>
</comment>
<reference evidence="11 12" key="1">
    <citation type="journal article" date="2012" name="Int. J. Syst. Evol. Microbiol.">
        <title>Vibrio caribbeanicus sp. nov., isolated from the marine sponge Scleritoderma cyanea.</title>
        <authorList>
            <person name="Hoffmann M."/>
            <person name="Monday S.R."/>
            <person name="Allard M.W."/>
            <person name="Strain E.A."/>
            <person name="Whittaker P."/>
            <person name="Naum M."/>
            <person name="McCarthy P.J."/>
            <person name="Lopez J.V."/>
            <person name="Fischer M."/>
            <person name="Brown E.W."/>
        </authorList>
    </citation>
    <scope>NUCLEOTIDE SEQUENCE [LARGE SCALE GENOMIC DNA]</scope>
    <source>
        <strain evidence="11 12">ATCC BAA-2122</strain>
    </source>
</reference>
<accession>E3BFW3</accession>
<feature type="transmembrane region" description="Helical" evidence="8">
    <location>
        <begin position="227"/>
        <end position="243"/>
    </location>
</feature>
<keyword evidence="7" id="KW-0012">Acyltransferase</keyword>
<dbReference type="InterPro" id="IPR036514">
    <property type="entry name" value="SGNH_hydro_sf"/>
</dbReference>
<keyword evidence="5 8" id="KW-1133">Transmembrane helix</keyword>
<keyword evidence="6 8" id="KW-0472">Membrane</keyword>
<dbReference type="InterPro" id="IPR050879">
    <property type="entry name" value="Acyltransferase_3"/>
</dbReference>
<dbReference type="EMBL" id="AEIU01000025">
    <property type="protein sequence ID" value="EFP98051.1"/>
    <property type="molecule type" value="Genomic_DNA"/>
</dbReference>
<dbReference type="Gene3D" id="3.40.50.1110">
    <property type="entry name" value="SGNH hydrolase"/>
    <property type="match status" value="1"/>
</dbReference>
<evidence type="ECO:0000313" key="11">
    <source>
        <dbReference type="EMBL" id="EFP98051.1"/>
    </source>
</evidence>
<evidence type="ECO:0000256" key="7">
    <source>
        <dbReference type="ARBA" id="ARBA00023315"/>
    </source>
</evidence>
<gene>
    <name evidence="11" type="ORF">VIBC2010_02673</name>
</gene>
<keyword evidence="4 8" id="KW-0812">Transmembrane</keyword>
<keyword evidence="3" id="KW-0808">Transferase</keyword>
<feature type="transmembrane region" description="Helical" evidence="8">
    <location>
        <begin position="354"/>
        <end position="372"/>
    </location>
</feature>
<comment type="subcellular location">
    <subcellularLocation>
        <location evidence="1">Cell membrane</location>
        <topology evidence="1">Multi-pass membrane protein</topology>
    </subcellularLocation>
</comment>
<dbReference type="GO" id="GO:0016747">
    <property type="term" value="F:acyltransferase activity, transferring groups other than amino-acyl groups"/>
    <property type="evidence" value="ECO:0007669"/>
    <property type="project" value="InterPro"/>
</dbReference>
<dbReference type="Proteomes" id="UP000002943">
    <property type="component" value="Unassembled WGS sequence"/>
</dbReference>
<dbReference type="GO" id="GO:0016788">
    <property type="term" value="F:hydrolase activity, acting on ester bonds"/>
    <property type="evidence" value="ECO:0007669"/>
    <property type="project" value="UniProtKB-ARBA"/>
</dbReference>
<evidence type="ECO:0000259" key="9">
    <source>
        <dbReference type="Pfam" id="PF01757"/>
    </source>
</evidence>
<feature type="transmembrane region" description="Helical" evidence="8">
    <location>
        <begin position="33"/>
        <end position="54"/>
    </location>
</feature>
<evidence type="ECO:0000259" key="10">
    <source>
        <dbReference type="Pfam" id="PF19040"/>
    </source>
</evidence>
<feature type="transmembrane region" description="Helical" evidence="8">
    <location>
        <begin position="169"/>
        <end position="187"/>
    </location>
</feature>
<keyword evidence="2" id="KW-1003">Cell membrane</keyword>
<evidence type="ECO:0000256" key="8">
    <source>
        <dbReference type="SAM" id="Phobius"/>
    </source>
</evidence>
<evidence type="ECO:0000256" key="2">
    <source>
        <dbReference type="ARBA" id="ARBA00022475"/>
    </source>
</evidence>
<evidence type="ECO:0000256" key="5">
    <source>
        <dbReference type="ARBA" id="ARBA00022989"/>
    </source>
</evidence>
<feature type="transmembrane region" description="Helical" evidence="8">
    <location>
        <begin position="249"/>
        <end position="267"/>
    </location>
</feature>
<protein>
    <recommendedName>
        <fullName evidence="13">Acyltransferase</fullName>
    </recommendedName>
</protein>
<dbReference type="GO" id="GO:0009103">
    <property type="term" value="P:lipopolysaccharide biosynthetic process"/>
    <property type="evidence" value="ECO:0007669"/>
    <property type="project" value="TreeGrafter"/>
</dbReference>
<evidence type="ECO:0000256" key="4">
    <source>
        <dbReference type="ARBA" id="ARBA00022692"/>
    </source>
</evidence>
<evidence type="ECO:0008006" key="13">
    <source>
        <dbReference type="Google" id="ProtNLM"/>
    </source>
</evidence>
<dbReference type="GO" id="GO:0005886">
    <property type="term" value="C:plasma membrane"/>
    <property type="evidence" value="ECO:0007669"/>
    <property type="project" value="UniProtKB-SubCell"/>
</dbReference>
<feature type="domain" description="Acyltransferase 3" evidence="9">
    <location>
        <begin position="9"/>
        <end position="333"/>
    </location>
</feature>
<name>E3BFW3_9VIBR</name>
<evidence type="ECO:0000256" key="1">
    <source>
        <dbReference type="ARBA" id="ARBA00004651"/>
    </source>
</evidence>
<keyword evidence="12" id="KW-1185">Reference proteome</keyword>
<dbReference type="STRING" id="796620.VIBC2010_02673"/>
<dbReference type="AlphaFoldDB" id="E3BFW3"/>
<evidence type="ECO:0000256" key="3">
    <source>
        <dbReference type="ARBA" id="ARBA00022679"/>
    </source>
</evidence>
<proteinExistence type="predicted"/>
<dbReference type="Pfam" id="PF19040">
    <property type="entry name" value="SGNH"/>
    <property type="match status" value="1"/>
</dbReference>
<feature type="transmembrane region" description="Helical" evidence="8">
    <location>
        <begin position="193"/>
        <end position="215"/>
    </location>
</feature>
<feature type="domain" description="SGNH" evidence="10">
    <location>
        <begin position="408"/>
        <end position="602"/>
    </location>
</feature>
<organism evidence="11 12">
    <name type="scientific">Vibrio caribbeanicus ATCC BAA-2122</name>
    <dbReference type="NCBI Taxonomy" id="796620"/>
    <lineage>
        <taxon>Bacteria</taxon>
        <taxon>Pseudomonadati</taxon>
        <taxon>Pseudomonadota</taxon>
        <taxon>Gammaproteobacteria</taxon>
        <taxon>Vibrionales</taxon>
        <taxon>Vibrionaceae</taxon>
        <taxon>Vibrio</taxon>
    </lineage>
</organism>
<dbReference type="InterPro" id="IPR002656">
    <property type="entry name" value="Acyl_transf_3_dom"/>
</dbReference>
<feature type="transmembrane region" description="Helical" evidence="8">
    <location>
        <begin position="146"/>
        <end position="162"/>
    </location>
</feature>
<evidence type="ECO:0000313" key="12">
    <source>
        <dbReference type="Proteomes" id="UP000002943"/>
    </source>
</evidence>
<evidence type="ECO:0000256" key="6">
    <source>
        <dbReference type="ARBA" id="ARBA00023136"/>
    </source>
</evidence>
<dbReference type="eggNOG" id="COG1835">
    <property type="taxonomic scope" value="Bacteria"/>
</dbReference>
<dbReference type="PANTHER" id="PTHR23028:SF53">
    <property type="entry name" value="ACYL_TRANSF_3 DOMAIN-CONTAINING PROTEIN"/>
    <property type="match status" value="1"/>
</dbReference>
<feature type="transmembrane region" description="Helical" evidence="8">
    <location>
        <begin position="318"/>
        <end position="338"/>
    </location>
</feature>
<sequence>MSAMTYRPDIDGLRAISVLAVILFHIDESYLTGGFLGVDFFFVISGYLITNIIYKQKLNNNFSYRDFYIRRAKRILPALFFVLFITLISGYVILLPYEYYKLGVSTLSVLVFGANMQFALRTGDYFSANSGEWPLLHTWSLSVEEQYYFILPIIIIFVLKFFRTKLIPFFIVLLLVSFFVAQTMSANPDYAKISYYLIITRMGEMLFGSITAIALIDKVIRPFRSEIISNMALISLFLLLIFVDKKMVFPGVISFIACLPVVILILSKDSFASKILSQKLLVSIGLVSFSLYIIHWPVLAFSRYIFVTELDHGSLPLIVQFTSVIIILFLSLISFYFVERPLRHVKISKLKASFYYFILPSMFAGMISLLLITSKGIPQRLDGDNFKAKYSFNHIDKELCPNLVNLGCVGGLSSDKKIILYGNSHAEHYYSFVDMLANKLNSRMELYASGGCGLNSNSEKCKSVRNSYNENKNGADVIILSFRWDGLSDKSKPTIEQLISEAKKITKNVVVLGQPPLWKNQPSRVYNCRRLGFDCNETILLSEKYPSYNHRIRLIAEDLNVLFIDPYDYVSNKNLLTDNGRLLYSDDDHLSVYGSKWLFQQFDMTELNNYLQ</sequence>
<dbReference type="Pfam" id="PF01757">
    <property type="entry name" value="Acyl_transf_3"/>
    <property type="match status" value="1"/>
</dbReference>
<dbReference type="RefSeq" id="WP_009599815.1">
    <property type="nucleotide sequence ID" value="NZ_AEIU01000025.1"/>
</dbReference>
<dbReference type="PANTHER" id="PTHR23028">
    <property type="entry name" value="ACETYLTRANSFERASE"/>
    <property type="match status" value="1"/>
</dbReference>
<feature type="transmembrane region" description="Helical" evidence="8">
    <location>
        <begin position="75"/>
        <end position="97"/>
    </location>
</feature>
<feature type="transmembrane region" description="Helical" evidence="8">
    <location>
        <begin position="279"/>
        <end position="298"/>
    </location>
</feature>
<dbReference type="InterPro" id="IPR043968">
    <property type="entry name" value="SGNH"/>
</dbReference>
<dbReference type="SUPFAM" id="SSF52266">
    <property type="entry name" value="SGNH hydrolase"/>
    <property type="match status" value="1"/>
</dbReference>